<protein>
    <submittedName>
        <fullName evidence="1">Uncharacterized protein</fullName>
    </submittedName>
</protein>
<name>A0A1G6LBA4_9BACL</name>
<sequence length="50" mass="5690">MSSYGYWLSEKGWIGKGWISTMRIDAKVADTLTAIFAMVRSDYRGAVSRR</sequence>
<dbReference type="Proteomes" id="UP000199387">
    <property type="component" value="Unassembled WGS sequence"/>
</dbReference>
<gene>
    <name evidence="1" type="ORF">SAMN04488112_107145</name>
</gene>
<dbReference type="AlphaFoldDB" id="A0A1G6LBA4"/>
<proteinExistence type="predicted"/>
<dbReference type="EMBL" id="FMZA01000007">
    <property type="protein sequence ID" value="SDC40448.1"/>
    <property type="molecule type" value="Genomic_DNA"/>
</dbReference>
<dbReference type="STRING" id="1236220.SAMN04488112_107145"/>
<reference evidence="1 2" key="1">
    <citation type="submission" date="2016-10" db="EMBL/GenBank/DDBJ databases">
        <authorList>
            <person name="de Groot N.N."/>
        </authorList>
    </citation>
    <scope>NUCLEOTIDE SEQUENCE [LARGE SCALE GENOMIC DNA]</scope>
    <source>
        <strain evidence="1 2">DSM 45514</strain>
    </source>
</reference>
<dbReference type="RefSeq" id="WP_245662176.1">
    <property type="nucleotide sequence ID" value="NZ_FMZA01000007.1"/>
</dbReference>
<evidence type="ECO:0000313" key="1">
    <source>
        <dbReference type="EMBL" id="SDC40448.1"/>
    </source>
</evidence>
<accession>A0A1G6LBA4</accession>
<organism evidence="1 2">
    <name type="scientific">Melghirimyces thermohalophilus</name>
    <dbReference type="NCBI Taxonomy" id="1236220"/>
    <lineage>
        <taxon>Bacteria</taxon>
        <taxon>Bacillati</taxon>
        <taxon>Bacillota</taxon>
        <taxon>Bacilli</taxon>
        <taxon>Bacillales</taxon>
        <taxon>Thermoactinomycetaceae</taxon>
        <taxon>Melghirimyces</taxon>
    </lineage>
</organism>
<keyword evidence="2" id="KW-1185">Reference proteome</keyword>
<evidence type="ECO:0000313" key="2">
    <source>
        <dbReference type="Proteomes" id="UP000199387"/>
    </source>
</evidence>